<accession>A0A840BNZ2</accession>
<dbReference type="AlphaFoldDB" id="A0A840BNZ2"/>
<organism evidence="2 3">
    <name type="scientific">Niveibacterium umoris</name>
    <dbReference type="NCBI Taxonomy" id="1193620"/>
    <lineage>
        <taxon>Bacteria</taxon>
        <taxon>Pseudomonadati</taxon>
        <taxon>Pseudomonadota</taxon>
        <taxon>Betaproteobacteria</taxon>
        <taxon>Rhodocyclales</taxon>
        <taxon>Rhodocyclaceae</taxon>
        <taxon>Niveibacterium</taxon>
    </lineage>
</organism>
<evidence type="ECO:0000256" key="1">
    <source>
        <dbReference type="SAM" id="Phobius"/>
    </source>
</evidence>
<comment type="caution">
    <text evidence="2">The sequence shown here is derived from an EMBL/GenBank/DDBJ whole genome shotgun (WGS) entry which is preliminary data.</text>
</comment>
<dbReference type="RefSeq" id="WP_183635264.1">
    <property type="nucleotide sequence ID" value="NZ_BAABLE010000005.1"/>
</dbReference>
<evidence type="ECO:0000313" key="3">
    <source>
        <dbReference type="Proteomes" id="UP000561045"/>
    </source>
</evidence>
<dbReference type="EMBL" id="JACIET010000002">
    <property type="protein sequence ID" value="MBB4013382.1"/>
    <property type="molecule type" value="Genomic_DNA"/>
</dbReference>
<feature type="transmembrane region" description="Helical" evidence="1">
    <location>
        <begin position="44"/>
        <end position="61"/>
    </location>
</feature>
<keyword evidence="1" id="KW-0472">Membrane</keyword>
<keyword evidence="1" id="KW-0812">Transmembrane</keyword>
<keyword evidence="1" id="KW-1133">Transmembrane helix</keyword>
<evidence type="ECO:0000313" key="2">
    <source>
        <dbReference type="EMBL" id="MBB4013382.1"/>
    </source>
</evidence>
<protein>
    <submittedName>
        <fullName evidence="2">Uncharacterized protein</fullName>
    </submittedName>
</protein>
<name>A0A840BNZ2_9RHOO</name>
<keyword evidence="3" id="KW-1185">Reference proteome</keyword>
<feature type="transmembrane region" description="Helical" evidence="1">
    <location>
        <begin position="118"/>
        <end position="137"/>
    </location>
</feature>
<dbReference type="Proteomes" id="UP000561045">
    <property type="component" value="Unassembled WGS sequence"/>
</dbReference>
<proteinExistence type="predicted"/>
<sequence length="139" mass="14868">MNGDVRWASSVAAGLAAGGRWPCAWTMLAGLLVVARAGHGEPPALLALSLMLALAALYVALRLELDRLLFADLAIDLGTIAPNDVLTKLDAGLGLVLDRAKPPRERALPDRIRGLRRWVTTAAVLAVLQSFVLWVVVLR</sequence>
<reference evidence="2 3" key="1">
    <citation type="submission" date="2020-08" db="EMBL/GenBank/DDBJ databases">
        <title>Genomic Encyclopedia of Type Strains, Phase IV (KMG-IV): sequencing the most valuable type-strain genomes for metagenomic binning, comparative biology and taxonomic classification.</title>
        <authorList>
            <person name="Goeker M."/>
        </authorList>
    </citation>
    <scope>NUCLEOTIDE SEQUENCE [LARGE SCALE GENOMIC DNA]</scope>
    <source>
        <strain evidence="2 3">DSM 106739</strain>
    </source>
</reference>
<gene>
    <name evidence="2" type="ORF">GGR36_002728</name>
</gene>